<protein>
    <submittedName>
        <fullName evidence="3">Uncharacterized protein</fullName>
    </submittedName>
</protein>
<feature type="compositionally biased region" description="Basic residues" evidence="1">
    <location>
        <begin position="66"/>
        <end position="81"/>
    </location>
</feature>
<keyword evidence="4" id="KW-1185">Reference proteome</keyword>
<keyword evidence="2" id="KW-1133">Transmembrane helix</keyword>
<feature type="transmembrane region" description="Helical" evidence="2">
    <location>
        <begin position="20"/>
        <end position="46"/>
    </location>
</feature>
<name>A0ABP7GPD9_9FLAO</name>
<comment type="caution">
    <text evidence="3">The sequence shown here is derived from an EMBL/GenBank/DDBJ whole genome shotgun (WGS) entry which is preliminary data.</text>
</comment>
<evidence type="ECO:0000313" key="3">
    <source>
        <dbReference type="EMBL" id="GAA3768442.1"/>
    </source>
</evidence>
<keyword evidence="2" id="KW-0812">Transmembrane</keyword>
<organism evidence="3 4">
    <name type="scientific">Flavobacterium ginsengiterrae</name>
    <dbReference type="NCBI Taxonomy" id="871695"/>
    <lineage>
        <taxon>Bacteria</taxon>
        <taxon>Pseudomonadati</taxon>
        <taxon>Bacteroidota</taxon>
        <taxon>Flavobacteriia</taxon>
        <taxon>Flavobacteriales</taxon>
        <taxon>Flavobacteriaceae</taxon>
        <taxon>Flavobacterium</taxon>
    </lineage>
</organism>
<reference evidence="4" key="1">
    <citation type="journal article" date="2019" name="Int. J. Syst. Evol. Microbiol.">
        <title>The Global Catalogue of Microorganisms (GCM) 10K type strain sequencing project: providing services to taxonomists for standard genome sequencing and annotation.</title>
        <authorList>
            <consortium name="The Broad Institute Genomics Platform"/>
            <consortium name="The Broad Institute Genome Sequencing Center for Infectious Disease"/>
            <person name="Wu L."/>
            <person name="Ma J."/>
        </authorList>
    </citation>
    <scope>NUCLEOTIDE SEQUENCE [LARGE SCALE GENOMIC DNA]</scope>
    <source>
        <strain evidence="4">JCM 17337</strain>
    </source>
</reference>
<proteinExistence type="predicted"/>
<evidence type="ECO:0000256" key="2">
    <source>
        <dbReference type="SAM" id="Phobius"/>
    </source>
</evidence>
<accession>A0ABP7GPD9</accession>
<feature type="region of interest" description="Disordered" evidence="1">
    <location>
        <begin position="51"/>
        <end position="81"/>
    </location>
</feature>
<dbReference type="Proteomes" id="UP001500748">
    <property type="component" value="Unassembled WGS sequence"/>
</dbReference>
<evidence type="ECO:0000313" key="4">
    <source>
        <dbReference type="Proteomes" id="UP001500748"/>
    </source>
</evidence>
<evidence type="ECO:0000256" key="1">
    <source>
        <dbReference type="SAM" id="MobiDB-lite"/>
    </source>
</evidence>
<keyword evidence="2" id="KW-0472">Membrane</keyword>
<dbReference type="EMBL" id="BAABDU010000004">
    <property type="protein sequence ID" value="GAA3768442.1"/>
    <property type="molecule type" value="Genomic_DNA"/>
</dbReference>
<gene>
    <name evidence="3" type="ORF">GCM10022423_21990</name>
</gene>
<sequence>MNILEISSSGMTYSKRGASWGTLTGSGVFTIAFVMLALSGISYLLYKTDLEERERRKSSDQEKPVRIWKNKTTQKKRKRKK</sequence>
<feature type="compositionally biased region" description="Basic and acidic residues" evidence="1">
    <location>
        <begin position="51"/>
        <end position="65"/>
    </location>
</feature>